<organism evidence="3 4">
    <name type="scientific">Lasiodiplodia hormozganensis</name>
    <dbReference type="NCBI Taxonomy" id="869390"/>
    <lineage>
        <taxon>Eukaryota</taxon>
        <taxon>Fungi</taxon>
        <taxon>Dikarya</taxon>
        <taxon>Ascomycota</taxon>
        <taxon>Pezizomycotina</taxon>
        <taxon>Dothideomycetes</taxon>
        <taxon>Dothideomycetes incertae sedis</taxon>
        <taxon>Botryosphaeriales</taxon>
        <taxon>Botryosphaeriaceae</taxon>
        <taxon>Lasiodiplodia</taxon>
    </lineage>
</organism>
<feature type="compositionally biased region" description="Acidic residues" evidence="1">
    <location>
        <begin position="127"/>
        <end position="139"/>
    </location>
</feature>
<feature type="compositionally biased region" description="Acidic residues" evidence="1">
    <location>
        <begin position="274"/>
        <end position="299"/>
    </location>
</feature>
<dbReference type="Pfam" id="PF12898">
    <property type="entry name" value="Stc1"/>
    <property type="match status" value="1"/>
</dbReference>
<feature type="compositionally biased region" description="Low complexity" evidence="1">
    <location>
        <begin position="191"/>
        <end position="218"/>
    </location>
</feature>
<proteinExistence type="predicted"/>
<gene>
    <name evidence="3" type="ORF">DIS24_g6234</name>
</gene>
<reference evidence="3" key="1">
    <citation type="submission" date="2023-06" db="EMBL/GenBank/DDBJ databases">
        <title>Multi-omics analyses reveal the molecular pathogenesis toolkit of Lasiodiplodia hormozganensis, a cross-kingdom pathogen.</title>
        <authorList>
            <person name="Felix C."/>
            <person name="Meneses R."/>
            <person name="Goncalves M.F.M."/>
            <person name="Tilleman L."/>
            <person name="Duarte A.S."/>
            <person name="Jorrin-Novo J.V."/>
            <person name="Van De Peer Y."/>
            <person name="Deforce D."/>
            <person name="Van Nieuwerburgh F."/>
            <person name="Esteves A.C."/>
            <person name="Alves A."/>
        </authorList>
    </citation>
    <scope>NUCLEOTIDE SEQUENCE</scope>
    <source>
        <strain evidence="3">CBS 339.90</strain>
    </source>
</reference>
<dbReference type="InterPro" id="IPR024630">
    <property type="entry name" value="Stc1"/>
</dbReference>
<feature type="domain" description="Stc1" evidence="2">
    <location>
        <begin position="25"/>
        <end position="103"/>
    </location>
</feature>
<keyword evidence="4" id="KW-1185">Reference proteome</keyword>
<accession>A0AA39YJP6</accession>
<protein>
    <recommendedName>
        <fullName evidence="2">Stc1 domain-containing protein</fullName>
    </recommendedName>
</protein>
<evidence type="ECO:0000259" key="2">
    <source>
        <dbReference type="Pfam" id="PF12898"/>
    </source>
</evidence>
<feature type="compositionally biased region" description="Polar residues" evidence="1">
    <location>
        <begin position="242"/>
        <end position="257"/>
    </location>
</feature>
<comment type="caution">
    <text evidence="3">The sequence shown here is derived from an EMBL/GenBank/DDBJ whole genome shotgun (WGS) entry which is preliminary data.</text>
</comment>
<dbReference type="Proteomes" id="UP001175001">
    <property type="component" value="Unassembled WGS sequence"/>
</dbReference>
<evidence type="ECO:0000313" key="4">
    <source>
        <dbReference type="Proteomes" id="UP001175001"/>
    </source>
</evidence>
<name>A0AA39YJP6_9PEZI</name>
<evidence type="ECO:0000313" key="3">
    <source>
        <dbReference type="EMBL" id="KAK0653260.1"/>
    </source>
</evidence>
<feature type="compositionally biased region" description="Polar residues" evidence="1">
    <location>
        <begin position="149"/>
        <end position="161"/>
    </location>
</feature>
<evidence type="ECO:0000256" key="1">
    <source>
        <dbReference type="SAM" id="MobiDB-lite"/>
    </source>
</evidence>
<dbReference type="AlphaFoldDB" id="A0AA39YJP6"/>
<sequence>MGGYYKNADITDGSLRNIRLPEKIRCSKCSKFKAPSNFAKKRLNELREKIRDGDGPFTAQCTVCTPQQVTELTCYMCGKDKGLEEFAKAQRKKPDHAKCNGCMKEQLEFEAVEEKHTYHGEVLGNSDSDDSDDSDDEEYSGFGDGASTFAESSSRTGTGNLIGSFDDLSVDDSASTGTGVAWTPVEDRSRTSGSRAGASAYGARTSSYAASVSSNSTVKNGSYSPWGGNFDPKKYGHPGSSVADSMETNRPSSSRSSGWAKIKAFKQTPTPKQEEEEDVWGDVDEEESSSDEEESDDEYTLNKGKARHA</sequence>
<feature type="region of interest" description="Disordered" evidence="1">
    <location>
        <begin position="121"/>
        <end position="309"/>
    </location>
</feature>
<dbReference type="EMBL" id="JAUJDW010000029">
    <property type="protein sequence ID" value="KAK0653260.1"/>
    <property type="molecule type" value="Genomic_DNA"/>
</dbReference>